<evidence type="ECO:0000256" key="6">
    <source>
        <dbReference type="ARBA" id="ARBA00022692"/>
    </source>
</evidence>
<keyword evidence="11 14" id="KW-0472">Membrane</keyword>
<dbReference type="FunFam" id="2.170.130.10:FF:000001">
    <property type="entry name" value="Catecholate siderophore TonB-dependent receptor"/>
    <property type="match status" value="1"/>
</dbReference>
<dbReference type="AlphaFoldDB" id="A0A1I3XXI6"/>
<keyword evidence="20" id="KW-1185">Reference proteome</keyword>
<dbReference type="PROSITE" id="PS52016">
    <property type="entry name" value="TONB_DEPENDENT_REC_3"/>
    <property type="match status" value="1"/>
</dbReference>
<keyword evidence="4 14" id="KW-1134">Transmembrane beta strand</keyword>
<keyword evidence="13 14" id="KW-0998">Cell outer membrane</keyword>
<evidence type="ECO:0000256" key="12">
    <source>
        <dbReference type="ARBA" id="ARBA00023170"/>
    </source>
</evidence>
<evidence type="ECO:0000259" key="18">
    <source>
        <dbReference type="Pfam" id="PF07715"/>
    </source>
</evidence>
<dbReference type="Pfam" id="PF00593">
    <property type="entry name" value="TonB_dep_Rec_b-barrel"/>
    <property type="match status" value="1"/>
</dbReference>
<evidence type="ECO:0000256" key="14">
    <source>
        <dbReference type="PROSITE-ProRule" id="PRU01360"/>
    </source>
</evidence>
<comment type="subcellular location">
    <subcellularLocation>
        <location evidence="1 14">Cell outer membrane</location>
        <topology evidence="1 14">Multi-pass membrane protein</topology>
    </subcellularLocation>
</comment>
<keyword evidence="10 15" id="KW-0798">TonB box</keyword>
<evidence type="ECO:0000256" key="13">
    <source>
        <dbReference type="ARBA" id="ARBA00023237"/>
    </source>
</evidence>
<evidence type="ECO:0000256" key="10">
    <source>
        <dbReference type="ARBA" id="ARBA00023077"/>
    </source>
</evidence>
<dbReference type="InterPro" id="IPR037066">
    <property type="entry name" value="Plug_dom_sf"/>
</dbReference>
<dbReference type="Proteomes" id="UP000198924">
    <property type="component" value="Unassembled WGS sequence"/>
</dbReference>
<feature type="domain" description="TonB-dependent receptor-like beta-barrel" evidence="17">
    <location>
        <begin position="234"/>
        <end position="641"/>
    </location>
</feature>
<dbReference type="GO" id="GO:0009279">
    <property type="term" value="C:cell outer membrane"/>
    <property type="evidence" value="ECO:0007669"/>
    <property type="project" value="UniProtKB-SubCell"/>
</dbReference>
<protein>
    <submittedName>
        <fullName evidence="19">Iron complex outermembrane recepter protein</fullName>
    </submittedName>
</protein>
<dbReference type="InterPro" id="IPR039426">
    <property type="entry name" value="TonB-dep_rcpt-like"/>
</dbReference>
<dbReference type="SUPFAM" id="SSF56935">
    <property type="entry name" value="Porins"/>
    <property type="match status" value="1"/>
</dbReference>
<feature type="signal peptide" evidence="16">
    <location>
        <begin position="1"/>
        <end position="24"/>
    </location>
</feature>
<dbReference type="RefSeq" id="WP_245752838.1">
    <property type="nucleotide sequence ID" value="NZ_FOSH01000007.1"/>
</dbReference>
<evidence type="ECO:0000256" key="11">
    <source>
        <dbReference type="ARBA" id="ARBA00023136"/>
    </source>
</evidence>
<keyword evidence="12" id="KW-0675">Receptor</keyword>
<keyword evidence="8" id="KW-0408">Iron</keyword>
<dbReference type="PANTHER" id="PTHR32552">
    <property type="entry name" value="FERRICHROME IRON RECEPTOR-RELATED"/>
    <property type="match status" value="1"/>
</dbReference>
<evidence type="ECO:0000256" key="15">
    <source>
        <dbReference type="RuleBase" id="RU003357"/>
    </source>
</evidence>
<dbReference type="GO" id="GO:0015344">
    <property type="term" value="F:siderophore uptake transmembrane transporter activity"/>
    <property type="evidence" value="ECO:0007669"/>
    <property type="project" value="TreeGrafter"/>
</dbReference>
<organism evidence="19 20">
    <name type="scientific">Methylophaga sulfidovorans</name>
    <dbReference type="NCBI Taxonomy" id="45496"/>
    <lineage>
        <taxon>Bacteria</taxon>
        <taxon>Pseudomonadati</taxon>
        <taxon>Pseudomonadota</taxon>
        <taxon>Gammaproteobacteria</taxon>
        <taxon>Thiotrichales</taxon>
        <taxon>Piscirickettsiaceae</taxon>
        <taxon>Methylophaga</taxon>
    </lineage>
</organism>
<evidence type="ECO:0000256" key="4">
    <source>
        <dbReference type="ARBA" id="ARBA00022452"/>
    </source>
</evidence>
<dbReference type="NCBIfam" id="TIGR01783">
    <property type="entry name" value="TonB-siderophor"/>
    <property type="match status" value="1"/>
</dbReference>
<reference evidence="20" key="1">
    <citation type="submission" date="2016-10" db="EMBL/GenBank/DDBJ databases">
        <authorList>
            <person name="Varghese N."/>
            <person name="Submissions S."/>
        </authorList>
    </citation>
    <scope>NUCLEOTIDE SEQUENCE [LARGE SCALE GENOMIC DNA]</scope>
    <source>
        <strain evidence="20">DSM 11578</strain>
    </source>
</reference>
<accession>A0A1I3XXI6</accession>
<dbReference type="CDD" id="cd01347">
    <property type="entry name" value="ligand_gated_channel"/>
    <property type="match status" value="1"/>
</dbReference>
<dbReference type="Gene3D" id="2.170.130.10">
    <property type="entry name" value="TonB-dependent receptor, plug domain"/>
    <property type="match status" value="1"/>
</dbReference>
<dbReference type="STRING" id="45496.SAMN04488079_10733"/>
<evidence type="ECO:0000256" key="2">
    <source>
        <dbReference type="ARBA" id="ARBA00009810"/>
    </source>
</evidence>
<dbReference type="PANTHER" id="PTHR32552:SF68">
    <property type="entry name" value="FERRICHROME OUTER MEMBRANE TRANSPORTER_PHAGE RECEPTOR"/>
    <property type="match status" value="1"/>
</dbReference>
<dbReference type="Pfam" id="PF07715">
    <property type="entry name" value="Plug"/>
    <property type="match status" value="1"/>
</dbReference>
<sequence length="676" mass="74992">MNTKKRLISSLVTLCSIYSLPLLADEADSSAKTMNPLVVTGQAYKGYAQFSPTSGSKTNAEWLDVPQSVSVVTDTEITDRGAVRLVDALNGVAGVNNTLGEGSRDQFVIRGFDALNDIYRDGMRDDTGVQSYRSLANIEQIEVVKGPAGALYGRGSTGGLINLVTKRANGDEFTRLNASLGSHGKMIGRVDSSTSFSDTVNGRINVEVRKADSFIDYVDSKDYFIAPTLRFTPSDNHTLDVDLEISKQDLVPYRGVPSVNGKPVNVSRSTYFGSSNDYQESKSVRFSLNDEFKFTPNLVWNNRAVISRLELEQQGTRQGSVSGNTVTQTVNDFGYDPRRFNALQSELKWSVGSHELLFGAEYTQTKIDLDLSTVSKASQSIYDPVTEHVVNGGFKPFRKNDTKTYGLYLQDMYTIGDLTLTGNVRHDKMDLEQQRVGNPKENLDDDKWSYRVGASYRLTEDLSTYATFSRSWQLPNAGTFVSNGAAEFYSADLKEIGFKAYILDDALMFNAAIFQIEQERPVTDTTTGDVIDRDTSKHNGFELELRGQLTEQWSTTASYTYLDAEDEDTGKKPNDVSDQLFSLGSTYQIDSHWRVGGNIKYVGERYAGNNEAVKLDSYTLVDLMAAYQVGKHKIQFNAYNIFDEKYFLGATGGASGRNQIGYGAPAEYMVSYGYEF</sequence>
<dbReference type="GO" id="GO:0038023">
    <property type="term" value="F:signaling receptor activity"/>
    <property type="evidence" value="ECO:0007669"/>
    <property type="project" value="InterPro"/>
</dbReference>
<dbReference type="EMBL" id="FOSH01000007">
    <property type="protein sequence ID" value="SFK24367.1"/>
    <property type="molecule type" value="Genomic_DNA"/>
</dbReference>
<dbReference type="InterPro" id="IPR000531">
    <property type="entry name" value="Beta-barrel_TonB"/>
</dbReference>
<evidence type="ECO:0000256" key="8">
    <source>
        <dbReference type="ARBA" id="ARBA00023004"/>
    </source>
</evidence>
<evidence type="ECO:0000313" key="19">
    <source>
        <dbReference type="EMBL" id="SFK24367.1"/>
    </source>
</evidence>
<evidence type="ECO:0000259" key="17">
    <source>
        <dbReference type="Pfam" id="PF00593"/>
    </source>
</evidence>
<keyword evidence="3 14" id="KW-0813">Transport</keyword>
<proteinExistence type="inferred from homology"/>
<dbReference type="Gene3D" id="2.40.170.20">
    <property type="entry name" value="TonB-dependent receptor, beta-barrel domain"/>
    <property type="match status" value="1"/>
</dbReference>
<evidence type="ECO:0000256" key="3">
    <source>
        <dbReference type="ARBA" id="ARBA00022448"/>
    </source>
</evidence>
<dbReference type="InterPro" id="IPR010105">
    <property type="entry name" value="TonB_sidphr_rcpt"/>
</dbReference>
<feature type="chain" id="PRO_5011561118" evidence="16">
    <location>
        <begin position="25"/>
        <end position="676"/>
    </location>
</feature>
<dbReference type="InterPro" id="IPR036942">
    <property type="entry name" value="Beta-barrel_TonB_sf"/>
</dbReference>
<keyword evidence="7 16" id="KW-0732">Signal</keyword>
<keyword evidence="5" id="KW-0410">Iron transport</keyword>
<comment type="similarity">
    <text evidence="2 14 15">Belongs to the TonB-dependent receptor family.</text>
</comment>
<evidence type="ECO:0000256" key="1">
    <source>
        <dbReference type="ARBA" id="ARBA00004571"/>
    </source>
</evidence>
<feature type="domain" description="TonB-dependent receptor plug" evidence="18">
    <location>
        <begin position="64"/>
        <end position="159"/>
    </location>
</feature>
<evidence type="ECO:0000313" key="20">
    <source>
        <dbReference type="Proteomes" id="UP000198924"/>
    </source>
</evidence>
<evidence type="ECO:0000256" key="5">
    <source>
        <dbReference type="ARBA" id="ARBA00022496"/>
    </source>
</evidence>
<dbReference type="InterPro" id="IPR012910">
    <property type="entry name" value="Plug_dom"/>
</dbReference>
<evidence type="ECO:0000256" key="7">
    <source>
        <dbReference type="ARBA" id="ARBA00022729"/>
    </source>
</evidence>
<keyword evidence="9" id="KW-0406">Ion transport</keyword>
<keyword evidence="6 14" id="KW-0812">Transmembrane</keyword>
<name>A0A1I3XXI6_9GAMM</name>
<evidence type="ECO:0000256" key="16">
    <source>
        <dbReference type="SAM" id="SignalP"/>
    </source>
</evidence>
<evidence type="ECO:0000256" key="9">
    <source>
        <dbReference type="ARBA" id="ARBA00023065"/>
    </source>
</evidence>
<gene>
    <name evidence="19" type="ORF">SAMN04488079_10733</name>
</gene>
<dbReference type="GO" id="GO:0015891">
    <property type="term" value="P:siderophore transport"/>
    <property type="evidence" value="ECO:0007669"/>
    <property type="project" value="InterPro"/>
</dbReference>